<comment type="function">
    <text evidence="1">Broad specificity carboxypetidase that releases amino acids sequentially from the C-terminus, including neutral, aromatic, polar and basic residues.</text>
</comment>
<dbReference type="Pfam" id="PF02074">
    <property type="entry name" value="Peptidase_M32"/>
    <property type="match status" value="1"/>
</dbReference>
<evidence type="ECO:0000256" key="1">
    <source>
        <dbReference type="PIRNR" id="PIRNR006615"/>
    </source>
</evidence>
<dbReference type="PANTHER" id="PTHR34217:SF1">
    <property type="entry name" value="CARBOXYPEPTIDASE 1"/>
    <property type="match status" value="1"/>
</dbReference>
<evidence type="ECO:0000313" key="4">
    <source>
        <dbReference type="EMBL" id="TWT50476.1"/>
    </source>
</evidence>
<keyword evidence="1 2" id="KW-0479">Metal-binding</keyword>
<evidence type="ECO:0000256" key="3">
    <source>
        <dbReference type="PIRSR" id="PIRSR006615-2"/>
    </source>
</evidence>
<dbReference type="CDD" id="cd06460">
    <property type="entry name" value="M32_Taq"/>
    <property type="match status" value="1"/>
</dbReference>
<dbReference type="SUPFAM" id="SSF55486">
    <property type="entry name" value="Metalloproteases ('zincins'), catalytic domain"/>
    <property type="match status" value="1"/>
</dbReference>
<keyword evidence="1 4" id="KW-0121">Carboxypeptidase</keyword>
<dbReference type="Gene3D" id="1.10.1370.30">
    <property type="match status" value="1"/>
</dbReference>
<dbReference type="Proteomes" id="UP000316598">
    <property type="component" value="Unassembled WGS sequence"/>
</dbReference>
<proteinExistence type="inferred from homology"/>
<dbReference type="OrthoDB" id="9772308at2"/>
<evidence type="ECO:0000256" key="2">
    <source>
        <dbReference type="PIRSR" id="PIRSR006615-1"/>
    </source>
</evidence>
<reference evidence="4 5" key="1">
    <citation type="submission" date="2019-02" db="EMBL/GenBank/DDBJ databases">
        <title>Deep-cultivation of Planctomycetes and their phenomic and genomic characterization uncovers novel biology.</title>
        <authorList>
            <person name="Wiegand S."/>
            <person name="Jogler M."/>
            <person name="Boedeker C."/>
            <person name="Pinto D."/>
            <person name="Vollmers J."/>
            <person name="Rivas-Marin E."/>
            <person name="Kohn T."/>
            <person name="Peeters S.H."/>
            <person name="Heuer A."/>
            <person name="Rast P."/>
            <person name="Oberbeckmann S."/>
            <person name="Bunk B."/>
            <person name="Jeske O."/>
            <person name="Meyerdierks A."/>
            <person name="Storesund J.E."/>
            <person name="Kallscheuer N."/>
            <person name="Luecker S."/>
            <person name="Lage O.M."/>
            <person name="Pohl T."/>
            <person name="Merkel B.J."/>
            <person name="Hornburger P."/>
            <person name="Mueller R.-W."/>
            <person name="Bruemmer F."/>
            <person name="Labrenz M."/>
            <person name="Spormann A.M."/>
            <person name="Op Den Camp H."/>
            <person name="Overmann J."/>
            <person name="Amann R."/>
            <person name="Jetten M.S.M."/>
            <person name="Mascher T."/>
            <person name="Medema M.H."/>
            <person name="Devos D.P."/>
            <person name="Kaster A.-K."/>
            <person name="Ovreas L."/>
            <person name="Rohde M."/>
            <person name="Galperin M.Y."/>
            <person name="Jogler C."/>
        </authorList>
    </citation>
    <scope>NUCLEOTIDE SEQUENCE [LARGE SCALE GENOMIC DNA]</scope>
    <source>
        <strain evidence="4 5">Pla22</strain>
    </source>
</reference>
<dbReference type="GO" id="GO:0004181">
    <property type="term" value="F:metallocarboxypeptidase activity"/>
    <property type="evidence" value="ECO:0007669"/>
    <property type="project" value="UniProtKB-UniRule"/>
</dbReference>
<dbReference type="InterPro" id="IPR001333">
    <property type="entry name" value="Peptidase_M32_Taq"/>
</dbReference>
<dbReference type="GO" id="GO:0006508">
    <property type="term" value="P:proteolysis"/>
    <property type="evidence" value="ECO:0007669"/>
    <property type="project" value="UniProtKB-UniRule"/>
</dbReference>
<keyword evidence="5" id="KW-1185">Reference proteome</keyword>
<dbReference type="EMBL" id="SJPI01000002">
    <property type="protein sequence ID" value="TWT50476.1"/>
    <property type="molecule type" value="Genomic_DNA"/>
</dbReference>
<comment type="cofactor">
    <cofactor evidence="2">
        <name>Zn(2+)</name>
        <dbReference type="ChEBI" id="CHEBI:29105"/>
    </cofactor>
    <text evidence="2">Binds 1 zinc ion per subunit.</text>
</comment>
<feature type="binding site" evidence="2">
    <location>
        <position position="306"/>
    </location>
    <ligand>
        <name>Zn(2+)</name>
        <dbReference type="ChEBI" id="CHEBI:29105"/>
        <note>catalytic</note>
    </ligand>
</feature>
<dbReference type="EC" id="3.4.17.19" evidence="1"/>
<comment type="catalytic activity">
    <reaction evidence="1">
        <text>Release of a C-terminal amino acid with broad specificity, except for -Pro.</text>
        <dbReference type="EC" id="3.4.17.19"/>
    </reaction>
</comment>
<comment type="similarity">
    <text evidence="1">Belongs to the peptidase M32 family.</text>
</comment>
<dbReference type="PRINTS" id="PR00998">
    <property type="entry name" value="CRBOXYPTASET"/>
</dbReference>
<organism evidence="4 5">
    <name type="scientific">Rubripirellula amarantea</name>
    <dbReference type="NCBI Taxonomy" id="2527999"/>
    <lineage>
        <taxon>Bacteria</taxon>
        <taxon>Pseudomonadati</taxon>
        <taxon>Planctomycetota</taxon>
        <taxon>Planctomycetia</taxon>
        <taxon>Pirellulales</taxon>
        <taxon>Pirellulaceae</taxon>
        <taxon>Rubripirellula</taxon>
    </lineage>
</organism>
<keyword evidence="1 4" id="KW-0378">Hydrolase</keyword>
<comment type="caution">
    <text evidence="4">The sequence shown here is derived from an EMBL/GenBank/DDBJ whole genome shotgun (WGS) entry which is preliminary data.</text>
</comment>
<gene>
    <name evidence="4" type="ORF">Pla22_32190</name>
</gene>
<dbReference type="AlphaFoldDB" id="A0A5C5WI49"/>
<dbReference type="PROSITE" id="PS52034">
    <property type="entry name" value="PEPTIDASE_M32"/>
    <property type="match status" value="1"/>
</dbReference>
<dbReference type="PIRSF" id="PIRSF006615">
    <property type="entry name" value="Zn_crbxpep_Taq"/>
    <property type="match status" value="1"/>
</dbReference>
<dbReference type="GO" id="GO:0046872">
    <property type="term" value="F:metal ion binding"/>
    <property type="evidence" value="ECO:0007669"/>
    <property type="project" value="UniProtKB-KW"/>
</dbReference>
<keyword evidence="1" id="KW-0645">Protease</keyword>
<dbReference type="RefSeq" id="WP_146515699.1">
    <property type="nucleotide sequence ID" value="NZ_SJPI01000002.1"/>
</dbReference>
<dbReference type="PANTHER" id="PTHR34217">
    <property type="entry name" value="METAL-DEPENDENT CARBOXYPEPTIDASE"/>
    <property type="match status" value="1"/>
</dbReference>
<keyword evidence="1" id="KW-0482">Metalloprotease</keyword>
<accession>A0A5C5WI49</accession>
<evidence type="ECO:0000313" key="5">
    <source>
        <dbReference type="Proteomes" id="UP000316598"/>
    </source>
</evidence>
<feature type="binding site" evidence="2">
    <location>
        <position position="280"/>
    </location>
    <ligand>
        <name>Zn(2+)</name>
        <dbReference type="ChEBI" id="CHEBI:29105"/>
        <note>catalytic</note>
    </ligand>
</feature>
<sequence length="512" mass="57581">MNTDQLKNIDQQKFDRVCTIAREAMMIQTSADTLEWDERTRMPAAAGDYRASQVSLLRAETHKRRTDVEFGGLVEELYETLDDKDAHDDVTATIRGLHRDFMRDRCLPTELVRATSEATVRGQQAWDAARKADDFSLFRDSLQRVVDLKRESGNLIGAATQRSCYEALLDEYEPDAKVDQLQATFDSLRGPLVELIAAIADAPRQPDVSLLERSYDIDAQRAFGTRVSSAIGFDYQRGRLDETSHPFCTTLGPRDIRILTRYESNWLPSGLFGTLHEAGHGMYEQGLRDDWFGLPPGSYVSLGMHESQSRLWENQVGRSKAFWSWLYADAQKTFASNLSDVPLDDFYFAINTIRPSLIRVEADEATYNLHILIRFDLERQLIEGGLSVDELPEAWNARYQNDLGVTPPSDANGVLQDVHWSAGLIGYFPTYTLGNLASAQLYDAAEASLGDLSKMFERGEFAPLAGWLNEHVYRHGRCFSGLELVENATGKPLSAEPLIAYLRGKLAPLYGI</sequence>
<keyword evidence="2" id="KW-0862">Zinc</keyword>
<protein>
    <recommendedName>
        <fullName evidence="1">Metal-dependent carboxypeptidase</fullName>
        <ecNumber evidence="1">3.4.17.19</ecNumber>
    </recommendedName>
</protein>
<feature type="binding site" evidence="2">
    <location>
        <position position="276"/>
    </location>
    <ligand>
        <name>Zn(2+)</name>
        <dbReference type="ChEBI" id="CHEBI:29105"/>
        <note>catalytic</note>
    </ligand>
</feature>
<name>A0A5C5WI49_9BACT</name>
<feature type="active site" description="Proton donor/acceptor" evidence="3">
    <location>
        <position position="277"/>
    </location>
</feature>